<name>Q4TI26_TETNG</name>
<sequence>DQLGFGGRVGGPRRRCSFPGPRFLRCSFGLPVGEARSSTQQPIRASFPPSSPKGRPICLRDPERIRSGPGWVGAAAMPPTRSPFPFPRSSRSCRDICIIAAADGCAGEQRTGR</sequence>
<gene>
    <name evidence="2" type="ORF">GSTENG00000163001</name>
</gene>
<comment type="caution">
    <text evidence="2">The sequence shown here is derived from an EMBL/GenBank/DDBJ whole genome shotgun (WGS) entry which is preliminary data.</text>
</comment>
<dbReference type="EMBL" id="CAAE01002446">
    <property type="protein sequence ID" value="CAF87456.1"/>
    <property type="molecule type" value="Genomic_DNA"/>
</dbReference>
<reference evidence="2" key="1">
    <citation type="journal article" date="2004" name="Nature">
        <title>Genome duplication in the teleost fish Tetraodon nigroviridis reveals the early vertebrate proto-karyotype.</title>
        <authorList>
            <person name="Jaillon O."/>
            <person name="Aury J.-M."/>
            <person name="Brunet F."/>
            <person name="Petit J.-L."/>
            <person name="Stange-Thomann N."/>
            <person name="Mauceli E."/>
            <person name="Bouneau L."/>
            <person name="Fischer C."/>
            <person name="Ozouf-Costaz C."/>
            <person name="Bernot A."/>
            <person name="Nicaud S."/>
            <person name="Jaffe D."/>
            <person name="Fisher S."/>
            <person name="Lutfalla G."/>
            <person name="Dossat C."/>
            <person name="Segurens B."/>
            <person name="Dasilva C."/>
            <person name="Salanoubat M."/>
            <person name="Levy M."/>
            <person name="Boudet N."/>
            <person name="Castellano S."/>
            <person name="Anthouard V."/>
            <person name="Jubin C."/>
            <person name="Castelli V."/>
            <person name="Katinka M."/>
            <person name="Vacherie B."/>
            <person name="Biemont C."/>
            <person name="Skalli Z."/>
            <person name="Cattolico L."/>
            <person name="Poulain J."/>
            <person name="De Berardinis V."/>
            <person name="Cruaud C."/>
            <person name="Duprat S."/>
            <person name="Brottier P."/>
            <person name="Coutanceau J.-P."/>
            <person name="Gouzy J."/>
            <person name="Parra G."/>
            <person name="Lardier G."/>
            <person name="Chapple C."/>
            <person name="McKernan K.J."/>
            <person name="McEwan P."/>
            <person name="Bosak S."/>
            <person name="Kellis M."/>
            <person name="Volff J.-N."/>
            <person name="Guigo R."/>
            <person name="Zody M.C."/>
            <person name="Mesirov J."/>
            <person name="Lindblad-Toh K."/>
            <person name="Birren B."/>
            <person name="Nusbaum C."/>
            <person name="Kahn D."/>
            <person name="Robinson-Rechavi M."/>
            <person name="Laudet V."/>
            <person name="Schachter V."/>
            <person name="Quetier F."/>
            <person name="Saurin W."/>
            <person name="Scarpelli C."/>
            <person name="Wincker P."/>
            <person name="Lander E.S."/>
            <person name="Weissenbach J."/>
            <person name="Roest Crollius H."/>
        </authorList>
    </citation>
    <scope>NUCLEOTIDE SEQUENCE [LARGE SCALE GENOMIC DNA]</scope>
</reference>
<reference evidence="2" key="2">
    <citation type="submission" date="2004-02" db="EMBL/GenBank/DDBJ databases">
        <authorList>
            <consortium name="Genoscope"/>
            <consortium name="Whitehead Institute Centre for Genome Research"/>
        </authorList>
    </citation>
    <scope>NUCLEOTIDE SEQUENCE</scope>
</reference>
<evidence type="ECO:0000313" key="2">
    <source>
        <dbReference type="EMBL" id="CAF87456.1"/>
    </source>
</evidence>
<protein>
    <submittedName>
        <fullName evidence="2">(spotted green pufferfish) hypothetical protein</fullName>
    </submittedName>
</protein>
<feature type="non-terminal residue" evidence="2">
    <location>
        <position position="1"/>
    </location>
</feature>
<feature type="region of interest" description="Disordered" evidence="1">
    <location>
        <begin position="35"/>
        <end position="57"/>
    </location>
</feature>
<organism evidence="2">
    <name type="scientific">Tetraodon nigroviridis</name>
    <name type="common">Spotted green pufferfish</name>
    <name type="synonym">Chelonodon nigroviridis</name>
    <dbReference type="NCBI Taxonomy" id="99883"/>
    <lineage>
        <taxon>Eukaryota</taxon>
        <taxon>Metazoa</taxon>
        <taxon>Chordata</taxon>
        <taxon>Craniata</taxon>
        <taxon>Vertebrata</taxon>
        <taxon>Euteleostomi</taxon>
        <taxon>Actinopterygii</taxon>
        <taxon>Neopterygii</taxon>
        <taxon>Teleostei</taxon>
        <taxon>Neoteleostei</taxon>
        <taxon>Acanthomorphata</taxon>
        <taxon>Eupercaria</taxon>
        <taxon>Tetraodontiformes</taxon>
        <taxon>Tetradontoidea</taxon>
        <taxon>Tetraodontidae</taxon>
        <taxon>Tetraodon</taxon>
    </lineage>
</organism>
<evidence type="ECO:0000256" key="1">
    <source>
        <dbReference type="SAM" id="MobiDB-lite"/>
    </source>
</evidence>
<dbReference type="AlphaFoldDB" id="Q4TI26"/>
<accession>Q4TI26</accession>
<proteinExistence type="predicted"/>
<dbReference type="KEGG" id="tng:GSTEN00000163G001"/>